<evidence type="ECO:0000313" key="3">
    <source>
        <dbReference type="EMBL" id="VEG73909.1"/>
    </source>
</evidence>
<dbReference type="KEGG" id="asla:NCTC11923_00523"/>
<accession>A0A448KAF2</accession>
<dbReference type="Proteomes" id="UP000276899">
    <property type="component" value="Chromosome"/>
</dbReference>
<dbReference type="STRING" id="1278298.GCA_000428685_00046"/>
<feature type="region of interest" description="Disordered" evidence="1">
    <location>
        <begin position="56"/>
        <end position="75"/>
    </location>
</feature>
<gene>
    <name evidence="3" type="ORF">NCTC11923_00523</name>
</gene>
<evidence type="ECO:0000313" key="4">
    <source>
        <dbReference type="Proteomes" id="UP000276899"/>
    </source>
</evidence>
<keyword evidence="4" id="KW-1185">Reference proteome</keyword>
<dbReference type="AlphaFoldDB" id="A0A448KAF2"/>
<evidence type="ECO:0000256" key="1">
    <source>
        <dbReference type="SAM" id="MobiDB-lite"/>
    </source>
</evidence>
<name>A0A448KAF2_9ACTO</name>
<sequence length="340" mass="35931">MRFRNIFSLPTVASTAFILSLCLTVGVPAHAFETNSGGSSEESADGSVTITVSVESTSASGGSSGGGGGATTTSSSVETTVKPICYYKPSYTNEQVIELYDDLKDRFKWSEKTRDERRNRLYPDAESYVGQAGQWYKSFCDRTRAEDDEQFRAAVKAFAPGRVYAKWVPAGSPPPIPPVDGKTLARAAMKAITIPPPTIDRNPRLDGSEATVVGYETWVWATGETPSEVRATATAGTSSAQVTAASTGLKLEAPDSQATCTGFGRPWTSDLPSNATSNCTLVFTRSSAHLGGTTPLTVSVNYHTTFTASDGTSGGLGVVSTRTETSIPVAEVQTLNTTDD</sequence>
<reference evidence="3 4" key="1">
    <citation type="submission" date="2018-12" db="EMBL/GenBank/DDBJ databases">
        <authorList>
            <consortium name="Pathogen Informatics"/>
        </authorList>
    </citation>
    <scope>NUCLEOTIDE SEQUENCE [LARGE SCALE GENOMIC DNA]</scope>
    <source>
        <strain evidence="3 4">NCTC11923</strain>
    </source>
</reference>
<protein>
    <submittedName>
        <fullName evidence="3">Uncharacterized protein</fullName>
    </submittedName>
</protein>
<feature type="chain" id="PRO_5019239707" evidence="2">
    <location>
        <begin position="32"/>
        <end position="340"/>
    </location>
</feature>
<keyword evidence="2" id="KW-0732">Signal</keyword>
<evidence type="ECO:0000256" key="2">
    <source>
        <dbReference type="SAM" id="SignalP"/>
    </source>
</evidence>
<proteinExistence type="predicted"/>
<feature type="signal peptide" evidence="2">
    <location>
        <begin position="1"/>
        <end position="31"/>
    </location>
</feature>
<organism evidence="3 4">
    <name type="scientific">Actinomyces slackii</name>
    <dbReference type="NCBI Taxonomy" id="52774"/>
    <lineage>
        <taxon>Bacteria</taxon>
        <taxon>Bacillati</taxon>
        <taxon>Actinomycetota</taxon>
        <taxon>Actinomycetes</taxon>
        <taxon>Actinomycetales</taxon>
        <taxon>Actinomycetaceae</taxon>
        <taxon>Actinomyces</taxon>
    </lineage>
</organism>
<dbReference type="EMBL" id="LR134363">
    <property type="protein sequence ID" value="VEG73909.1"/>
    <property type="molecule type" value="Genomic_DNA"/>
</dbReference>